<dbReference type="OrthoDB" id="412981at2759"/>
<gene>
    <name evidence="1" type="ORF">EVAR_10690_1</name>
</gene>
<sequence>MQRKKRQDRRPLPWYSLCSEQQHQILQAQQNFVLRMIAKAGWYVKNDVIARDVRVQYIEDFVRLQALYLFNYADEGPILLLHNLTFQYKRPPGGHQLLRVDIHPSSIDRRQ</sequence>
<protein>
    <submittedName>
        <fullName evidence="1">Uncharacterized protein</fullName>
    </submittedName>
</protein>
<evidence type="ECO:0000313" key="1">
    <source>
        <dbReference type="EMBL" id="GBP22180.1"/>
    </source>
</evidence>
<dbReference type="EMBL" id="BGZK01000137">
    <property type="protein sequence ID" value="GBP22180.1"/>
    <property type="molecule type" value="Genomic_DNA"/>
</dbReference>
<proteinExistence type="predicted"/>
<reference evidence="1 2" key="1">
    <citation type="journal article" date="2019" name="Commun. Biol.">
        <title>The bagworm genome reveals a unique fibroin gene that provides high tensile strength.</title>
        <authorList>
            <person name="Kono N."/>
            <person name="Nakamura H."/>
            <person name="Ohtoshi R."/>
            <person name="Tomita M."/>
            <person name="Numata K."/>
            <person name="Arakawa K."/>
        </authorList>
    </citation>
    <scope>NUCLEOTIDE SEQUENCE [LARGE SCALE GENOMIC DNA]</scope>
</reference>
<dbReference type="Proteomes" id="UP000299102">
    <property type="component" value="Unassembled WGS sequence"/>
</dbReference>
<accession>A0A4C1U7D8</accession>
<comment type="caution">
    <text evidence="1">The sequence shown here is derived from an EMBL/GenBank/DDBJ whole genome shotgun (WGS) entry which is preliminary data.</text>
</comment>
<name>A0A4C1U7D8_EUMVA</name>
<organism evidence="1 2">
    <name type="scientific">Eumeta variegata</name>
    <name type="common">Bagworm moth</name>
    <name type="synonym">Eumeta japonica</name>
    <dbReference type="NCBI Taxonomy" id="151549"/>
    <lineage>
        <taxon>Eukaryota</taxon>
        <taxon>Metazoa</taxon>
        <taxon>Ecdysozoa</taxon>
        <taxon>Arthropoda</taxon>
        <taxon>Hexapoda</taxon>
        <taxon>Insecta</taxon>
        <taxon>Pterygota</taxon>
        <taxon>Neoptera</taxon>
        <taxon>Endopterygota</taxon>
        <taxon>Lepidoptera</taxon>
        <taxon>Glossata</taxon>
        <taxon>Ditrysia</taxon>
        <taxon>Tineoidea</taxon>
        <taxon>Psychidae</taxon>
        <taxon>Oiketicinae</taxon>
        <taxon>Eumeta</taxon>
    </lineage>
</organism>
<dbReference type="AlphaFoldDB" id="A0A4C1U7D8"/>
<evidence type="ECO:0000313" key="2">
    <source>
        <dbReference type="Proteomes" id="UP000299102"/>
    </source>
</evidence>
<keyword evidence="2" id="KW-1185">Reference proteome</keyword>